<keyword evidence="1" id="KW-0812">Transmembrane</keyword>
<name>D8M6U1_BLAHO</name>
<evidence type="ECO:0000256" key="1">
    <source>
        <dbReference type="SAM" id="Phobius"/>
    </source>
</evidence>
<dbReference type="RefSeq" id="XP_012897557.1">
    <property type="nucleotide sequence ID" value="XM_013042103.1"/>
</dbReference>
<feature type="transmembrane region" description="Helical" evidence="1">
    <location>
        <begin position="12"/>
        <end position="37"/>
    </location>
</feature>
<organism evidence="2">
    <name type="scientific">Blastocystis hominis</name>
    <dbReference type="NCBI Taxonomy" id="12968"/>
    <lineage>
        <taxon>Eukaryota</taxon>
        <taxon>Sar</taxon>
        <taxon>Stramenopiles</taxon>
        <taxon>Bigyra</taxon>
        <taxon>Opalozoa</taxon>
        <taxon>Opalinata</taxon>
        <taxon>Blastocystidae</taxon>
        <taxon>Blastocystis</taxon>
    </lineage>
</organism>
<reference evidence="2" key="1">
    <citation type="submission" date="2010-02" db="EMBL/GenBank/DDBJ databases">
        <title>Sequencing and annotation of the Blastocystis hominis genome.</title>
        <authorList>
            <person name="Wincker P."/>
        </authorList>
    </citation>
    <scope>NUCLEOTIDE SEQUENCE</scope>
    <source>
        <strain evidence="2">Singapore isolate B</strain>
    </source>
</reference>
<dbReference type="EMBL" id="FN668661">
    <property type="protein sequence ID" value="CBK23509.2"/>
    <property type="molecule type" value="Genomic_DNA"/>
</dbReference>
<sequence>MVAVIVRGVSVVISVLFSAVFGIFCLILFIESLISVITGDTKIDRLKEIESRHSRTTNLSEVFGGNGRFSLSWLLPTRPTYSHFESLAEYVLDPEGQRWARYTSDLDCFV</sequence>
<evidence type="ECO:0000313" key="3">
    <source>
        <dbReference type="Proteomes" id="UP000008312"/>
    </source>
</evidence>
<keyword evidence="1" id="KW-1133">Transmembrane helix</keyword>
<dbReference type="GeneID" id="24922759"/>
<proteinExistence type="predicted"/>
<accession>D8M6U1</accession>
<dbReference type="Proteomes" id="UP000008312">
    <property type="component" value="Unassembled WGS sequence"/>
</dbReference>
<dbReference type="AlphaFoldDB" id="D8M6U1"/>
<gene>
    <name evidence="2" type="ORF">GSBLH_T00006635001</name>
</gene>
<protein>
    <submittedName>
        <fullName evidence="2">Uncharacterized protein</fullName>
    </submittedName>
</protein>
<keyword evidence="1" id="KW-0472">Membrane</keyword>
<dbReference type="OrthoDB" id="331948at2759"/>
<evidence type="ECO:0000313" key="2">
    <source>
        <dbReference type="EMBL" id="CBK23509.2"/>
    </source>
</evidence>
<keyword evidence="3" id="KW-1185">Reference proteome</keyword>
<dbReference type="InParanoid" id="D8M6U1"/>